<dbReference type="PROSITE" id="PS00107">
    <property type="entry name" value="PROTEIN_KINASE_ATP"/>
    <property type="match status" value="1"/>
</dbReference>
<comment type="catalytic activity">
    <reaction evidence="15">
        <text>L-seryl-[protein] + ATP = O-phospho-L-seryl-[protein] + ADP + H(+)</text>
        <dbReference type="Rhea" id="RHEA:17989"/>
        <dbReference type="Rhea" id="RHEA-COMP:9863"/>
        <dbReference type="Rhea" id="RHEA-COMP:11604"/>
        <dbReference type="ChEBI" id="CHEBI:15378"/>
        <dbReference type="ChEBI" id="CHEBI:29999"/>
        <dbReference type="ChEBI" id="CHEBI:30616"/>
        <dbReference type="ChEBI" id="CHEBI:83421"/>
        <dbReference type="ChEBI" id="CHEBI:456216"/>
        <dbReference type="EC" id="2.7.11.1"/>
    </reaction>
</comment>
<dbReference type="EMBL" id="CM035414">
    <property type="protein sequence ID" value="KAH7430046.1"/>
    <property type="molecule type" value="Genomic_DNA"/>
</dbReference>
<gene>
    <name evidence="20" type="ORF">KP509_09G080300</name>
</gene>
<feature type="transmembrane region" description="Helical" evidence="18">
    <location>
        <begin position="20"/>
        <end position="44"/>
    </location>
</feature>
<keyword evidence="5" id="KW-0732">Signal</keyword>
<dbReference type="Pfam" id="PF00069">
    <property type="entry name" value="Pkinase"/>
    <property type="match status" value="1"/>
</dbReference>
<proteinExistence type="predicted"/>
<dbReference type="InterPro" id="IPR000719">
    <property type="entry name" value="Prot_kinase_dom"/>
</dbReference>
<evidence type="ECO:0000256" key="16">
    <source>
        <dbReference type="PROSITE-ProRule" id="PRU10141"/>
    </source>
</evidence>
<keyword evidence="8 16" id="KW-0067">ATP-binding</keyword>
<evidence type="ECO:0000256" key="9">
    <source>
        <dbReference type="ARBA" id="ARBA00022989"/>
    </source>
</evidence>
<reference evidence="20" key="1">
    <citation type="submission" date="2021-08" db="EMBL/GenBank/DDBJ databases">
        <title>WGS assembly of Ceratopteris richardii.</title>
        <authorList>
            <person name="Marchant D.B."/>
            <person name="Chen G."/>
            <person name="Jenkins J."/>
            <person name="Shu S."/>
            <person name="Leebens-Mack J."/>
            <person name="Grimwood J."/>
            <person name="Schmutz J."/>
            <person name="Soltis P."/>
            <person name="Soltis D."/>
            <person name="Chen Z.-H."/>
        </authorList>
    </citation>
    <scope>NUCLEOTIDE SEQUENCE</scope>
    <source>
        <strain evidence="20">Whitten #5841</strain>
        <tissue evidence="20">Leaf</tissue>
    </source>
</reference>
<dbReference type="PROSITE" id="PS50011">
    <property type="entry name" value="PROTEIN_KINASE_DOM"/>
    <property type="match status" value="1"/>
</dbReference>
<dbReference type="EC" id="2.7.11.1" evidence="2"/>
<comment type="subcellular location">
    <subcellularLocation>
        <location evidence="1">Membrane</location>
        <topology evidence="1">Single-pass type I membrane protein</topology>
    </subcellularLocation>
</comment>
<feature type="transmembrane region" description="Helical" evidence="18">
    <location>
        <begin position="402"/>
        <end position="422"/>
    </location>
</feature>
<evidence type="ECO:0000256" key="1">
    <source>
        <dbReference type="ARBA" id="ARBA00004479"/>
    </source>
</evidence>
<evidence type="ECO:0000256" key="5">
    <source>
        <dbReference type="ARBA" id="ARBA00022729"/>
    </source>
</evidence>
<evidence type="ECO:0000256" key="3">
    <source>
        <dbReference type="ARBA" id="ARBA00022679"/>
    </source>
</evidence>
<comment type="catalytic activity">
    <reaction evidence="14">
        <text>L-threonyl-[protein] + ATP = O-phospho-L-threonyl-[protein] + ADP + H(+)</text>
        <dbReference type="Rhea" id="RHEA:46608"/>
        <dbReference type="Rhea" id="RHEA-COMP:11060"/>
        <dbReference type="Rhea" id="RHEA-COMP:11605"/>
        <dbReference type="ChEBI" id="CHEBI:15378"/>
        <dbReference type="ChEBI" id="CHEBI:30013"/>
        <dbReference type="ChEBI" id="CHEBI:30616"/>
        <dbReference type="ChEBI" id="CHEBI:61977"/>
        <dbReference type="ChEBI" id="CHEBI:456216"/>
        <dbReference type="EC" id="2.7.11.1"/>
    </reaction>
</comment>
<keyword evidence="10 18" id="KW-0472">Membrane</keyword>
<evidence type="ECO:0000256" key="13">
    <source>
        <dbReference type="ARBA" id="ARBA00023180"/>
    </source>
</evidence>
<dbReference type="SMART" id="SM00220">
    <property type="entry name" value="S_TKc"/>
    <property type="match status" value="1"/>
</dbReference>
<dbReference type="PANTHER" id="PTHR47460">
    <property type="entry name" value="SERINE/THREONINE-PROTEIN KINASE-LIKE PROTEIN ACR4"/>
    <property type="match status" value="1"/>
</dbReference>
<evidence type="ECO:0000256" key="11">
    <source>
        <dbReference type="ARBA" id="ARBA00023157"/>
    </source>
</evidence>
<evidence type="ECO:0000259" key="19">
    <source>
        <dbReference type="PROSITE" id="PS50011"/>
    </source>
</evidence>
<evidence type="ECO:0000256" key="12">
    <source>
        <dbReference type="ARBA" id="ARBA00023170"/>
    </source>
</evidence>
<dbReference type="PROSITE" id="PS00108">
    <property type="entry name" value="PROTEIN_KINASE_ST"/>
    <property type="match status" value="1"/>
</dbReference>
<dbReference type="Gene3D" id="2.130.10.30">
    <property type="entry name" value="Regulator of chromosome condensation 1/beta-lactamase-inhibitor protein II"/>
    <property type="match status" value="1"/>
</dbReference>
<feature type="compositionally biased region" description="Low complexity" evidence="17">
    <location>
        <begin position="757"/>
        <end position="788"/>
    </location>
</feature>
<evidence type="ECO:0000256" key="2">
    <source>
        <dbReference type="ARBA" id="ARBA00012513"/>
    </source>
</evidence>
<keyword evidence="12" id="KW-0675">Receptor</keyword>
<evidence type="ECO:0000256" key="17">
    <source>
        <dbReference type="SAM" id="MobiDB-lite"/>
    </source>
</evidence>
<evidence type="ECO:0000256" key="7">
    <source>
        <dbReference type="ARBA" id="ARBA00022777"/>
    </source>
</evidence>
<feature type="region of interest" description="Disordered" evidence="17">
    <location>
        <begin position="748"/>
        <end position="788"/>
    </location>
</feature>
<keyword evidence="13" id="KW-0325">Glycoprotein</keyword>
<dbReference type="GO" id="GO:0005524">
    <property type="term" value="F:ATP binding"/>
    <property type="evidence" value="ECO:0007669"/>
    <property type="project" value="UniProtKB-UniRule"/>
</dbReference>
<evidence type="ECO:0000256" key="8">
    <source>
        <dbReference type="ARBA" id="ARBA00022840"/>
    </source>
</evidence>
<evidence type="ECO:0000256" key="10">
    <source>
        <dbReference type="ARBA" id="ARBA00023136"/>
    </source>
</evidence>
<evidence type="ECO:0000256" key="6">
    <source>
        <dbReference type="ARBA" id="ARBA00022741"/>
    </source>
</evidence>
<feature type="domain" description="Protein kinase" evidence="19">
    <location>
        <begin position="467"/>
        <end position="746"/>
    </location>
</feature>
<keyword evidence="3" id="KW-0808">Transferase</keyword>
<feature type="binding site" evidence="16">
    <location>
        <position position="496"/>
    </location>
    <ligand>
        <name>ATP</name>
        <dbReference type="ChEBI" id="CHEBI:30616"/>
    </ligand>
</feature>
<dbReference type="Gene3D" id="1.10.510.10">
    <property type="entry name" value="Transferase(Phosphotransferase) domain 1"/>
    <property type="match status" value="1"/>
</dbReference>
<sequence length="788" mass="85587">MSANRSFGVFIHSRRRAVSLPVLITFLLLFQFNLYVGTAVAMGYMTTLAGLWANGMATAACALQVGTLYPECWGNHPYLGDLDPPVSKSFWAISSGGFFVCGLLYDSRFPSCWGQVNNSVIPSQFLRTRYSNINSGGYHACAVRDNEADNPGLVDCWGNDTFGQASPPMEQMVSVTAGDFFTCGIMASTRHAICWGQDTNSTEMQPPNTSFVSIFAGRYHICGVEQDTFKTLCWGNNTYRQATPVEGYNFTVITGGYSFTCALRADNHEAVCWGETYFDSTLAPVGMPFAAISSGDWFTCGVREDDDEKMTVYCWGTQDNAANNYVPATLKAAMGLCVAECSNGEYEVPDSELGISSQCPGNADAKVCLKCLTGQQCPPNSTSAITHIEPSPGSRSHSKTGIALGVSLAVLAAVVIGLIIMFRHRLYSICMNWRTSAARPAKGDWKVKVSKVTSFTSEELRIATENYAAGMVIGKGGFGDVYKGVLNDGQVVAIKKASRRERATTFDIEIELLAKVHHSCLVNLVGYCEKDICLVFEFMANGSLGDCLFRKRSAELFSWNRRMKIALQAARGLEYLHMYATPPIIHRDVKADNILLDEGWDAHVADFGLSIYGPVGGQSHLSNHAPCGTVGYLDPEYFRSGKLTPKSDVFSFGVVLLELLSGRRAVEPDDPVSSTVAWAEERAELGDLTSILNPELMRAQADEATCRSVLADVIRLALQCVRKTGRDRPTMSEVASFLQTVVESFFFNEPETNQPPSSQSDPSSSATTSSAGNSSVAAVSSYSELGGR</sequence>
<keyword evidence="9 18" id="KW-1133">Transmembrane helix</keyword>
<dbReference type="AlphaFoldDB" id="A0A8T2U812"/>
<accession>A0A8T2U812</accession>
<dbReference type="InterPro" id="IPR011009">
    <property type="entry name" value="Kinase-like_dom_sf"/>
</dbReference>
<name>A0A8T2U812_CERRI</name>
<dbReference type="InterPro" id="IPR008271">
    <property type="entry name" value="Ser/Thr_kinase_AS"/>
</dbReference>
<evidence type="ECO:0000313" key="20">
    <source>
        <dbReference type="EMBL" id="KAH7430046.1"/>
    </source>
</evidence>
<organism evidence="20 21">
    <name type="scientific">Ceratopteris richardii</name>
    <name type="common">Triangle waterfern</name>
    <dbReference type="NCBI Taxonomy" id="49495"/>
    <lineage>
        <taxon>Eukaryota</taxon>
        <taxon>Viridiplantae</taxon>
        <taxon>Streptophyta</taxon>
        <taxon>Embryophyta</taxon>
        <taxon>Tracheophyta</taxon>
        <taxon>Polypodiopsida</taxon>
        <taxon>Polypodiidae</taxon>
        <taxon>Polypodiales</taxon>
        <taxon>Pteridineae</taxon>
        <taxon>Pteridaceae</taxon>
        <taxon>Parkerioideae</taxon>
        <taxon>Ceratopteris</taxon>
    </lineage>
</organism>
<evidence type="ECO:0000256" key="4">
    <source>
        <dbReference type="ARBA" id="ARBA00022692"/>
    </source>
</evidence>
<dbReference type="GO" id="GO:0016020">
    <property type="term" value="C:membrane"/>
    <property type="evidence" value="ECO:0007669"/>
    <property type="project" value="UniProtKB-SubCell"/>
</dbReference>
<evidence type="ECO:0000256" key="15">
    <source>
        <dbReference type="ARBA" id="ARBA00048679"/>
    </source>
</evidence>
<dbReference type="Proteomes" id="UP000825935">
    <property type="component" value="Chromosome 9"/>
</dbReference>
<dbReference type="GO" id="GO:0004674">
    <property type="term" value="F:protein serine/threonine kinase activity"/>
    <property type="evidence" value="ECO:0007669"/>
    <property type="project" value="UniProtKB-KW"/>
</dbReference>
<protein>
    <recommendedName>
        <fullName evidence="2">non-specific serine/threonine protein kinase</fullName>
        <ecNumber evidence="2">2.7.11.1</ecNumber>
    </recommendedName>
</protein>
<keyword evidence="6 16" id="KW-0547">Nucleotide-binding</keyword>
<keyword evidence="11" id="KW-1015">Disulfide bond</keyword>
<evidence type="ECO:0000313" key="21">
    <source>
        <dbReference type="Proteomes" id="UP000825935"/>
    </source>
</evidence>
<dbReference type="PANTHER" id="PTHR47460:SF1">
    <property type="entry name" value="SERINE_THREONINE-PROTEIN KINASE-LIKE PROTEIN ACR4"/>
    <property type="match status" value="1"/>
</dbReference>
<dbReference type="Gene3D" id="3.30.200.20">
    <property type="entry name" value="Phosphorylase Kinase, domain 1"/>
    <property type="match status" value="1"/>
</dbReference>
<keyword evidence="4 18" id="KW-0812">Transmembrane</keyword>
<evidence type="ECO:0000256" key="14">
    <source>
        <dbReference type="ARBA" id="ARBA00047899"/>
    </source>
</evidence>
<dbReference type="SUPFAM" id="SSF50985">
    <property type="entry name" value="RCC1/BLIP-II"/>
    <property type="match status" value="1"/>
</dbReference>
<comment type="caution">
    <text evidence="20">The sequence shown here is derived from an EMBL/GenBank/DDBJ whole genome shotgun (WGS) entry which is preliminary data.</text>
</comment>
<keyword evidence="7" id="KW-0418">Kinase</keyword>
<dbReference type="InterPro" id="IPR009091">
    <property type="entry name" value="RCC1/BLIP-II"/>
</dbReference>
<dbReference type="OrthoDB" id="61110at2759"/>
<evidence type="ECO:0000256" key="18">
    <source>
        <dbReference type="SAM" id="Phobius"/>
    </source>
</evidence>
<dbReference type="InterPro" id="IPR017441">
    <property type="entry name" value="Protein_kinase_ATP_BS"/>
</dbReference>
<dbReference type="CDD" id="cd14066">
    <property type="entry name" value="STKc_IRAK"/>
    <property type="match status" value="1"/>
</dbReference>
<keyword evidence="21" id="KW-1185">Reference proteome</keyword>
<dbReference type="SUPFAM" id="SSF56112">
    <property type="entry name" value="Protein kinase-like (PK-like)"/>
    <property type="match status" value="1"/>
</dbReference>